<gene>
    <name evidence="1" type="ORF">H5985_04905</name>
</gene>
<organism evidence="1 2">
    <name type="scientific">Parasutterella secunda</name>
    <dbReference type="NCBI Taxonomy" id="626947"/>
    <lineage>
        <taxon>Bacteria</taxon>
        <taxon>Pseudomonadati</taxon>
        <taxon>Pseudomonadota</taxon>
        <taxon>Betaproteobacteria</taxon>
        <taxon>Burkholderiales</taxon>
        <taxon>Sutterellaceae</taxon>
        <taxon>Parasutterella</taxon>
    </lineage>
</organism>
<dbReference type="InterPro" id="IPR010982">
    <property type="entry name" value="Lambda_DNA-bd_dom_sf"/>
</dbReference>
<dbReference type="EMBL" id="JACJKX010000007">
    <property type="protein sequence ID" value="MBM6928608.1"/>
    <property type="molecule type" value="Genomic_DNA"/>
</dbReference>
<sequence length="85" mass="9459">MKENLISKAIEIVGLCKLAQACGVRHQSIYRWVEKGSLPRTDWTGETDYASRIEEATKGAVTRAQLLNFKRSGETDAGKPHQNQA</sequence>
<comment type="caution">
    <text evidence="1">The sequence shown here is derived from an EMBL/GenBank/DDBJ whole genome shotgun (WGS) entry which is preliminary data.</text>
</comment>
<dbReference type="InterPro" id="IPR031856">
    <property type="entry name" value="YdaS_toxin-like"/>
</dbReference>
<protein>
    <submittedName>
        <fullName evidence="1">Helix-turn-helix domain-containing protein</fullName>
    </submittedName>
</protein>
<keyword evidence="2" id="KW-1185">Reference proteome</keyword>
<reference evidence="1 2" key="1">
    <citation type="journal article" date="2021" name="Sci. Rep.">
        <title>The distribution of antibiotic resistance genes in chicken gut microbiota commensals.</title>
        <authorList>
            <person name="Juricova H."/>
            <person name="Matiasovicova J."/>
            <person name="Kubasova T."/>
            <person name="Cejkova D."/>
            <person name="Rychlik I."/>
        </authorList>
    </citation>
    <scope>NUCLEOTIDE SEQUENCE [LARGE SCALE GENOMIC DNA]</scope>
    <source>
        <strain evidence="1 2">An562</strain>
    </source>
</reference>
<dbReference type="Pfam" id="PF15943">
    <property type="entry name" value="YdaS_toxin"/>
    <property type="match status" value="1"/>
</dbReference>
<evidence type="ECO:0000313" key="1">
    <source>
        <dbReference type="EMBL" id="MBM6928608.1"/>
    </source>
</evidence>
<dbReference type="RefSeq" id="WP_205050195.1">
    <property type="nucleotide sequence ID" value="NZ_JACJKX010000007.1"/>
</dbReference>
<name>A0ABS2GUR4_9BURK</name>
<dbReference type="Proteomes" id="UP000777002">
    <property type="component" value="Unassembled WGS sequence"/>
</dbReference>
<evidence type="ECO:0000313" key="2">
    <source>
        <dbReference type="Proteomes" id="UP000777002"/>
    </source>
</evidence>
<accession>A0ABS2GUR4</accession>
<proteinExistence type="predicted"/>
<dbReference type="SUPFAM" id="SSF47413">
    <property type="entry name" value="lambda repressor-like DNA-binding domains"/>
    <property type="match status" value="1"/>
</dbReference>
<dbReference type="Gene3D" id="1.10.260.40">
    <property type="entry name" value="lambda repressor-like DNA-binding domains"/>
    <property type="match status" value="1"/>
</dbReference>